<comment type="caution">
    <text evidence="7">The sequence shown here is derived from an EMBL/GenBank/DDBJ whole genome shotgun (WGS) entry which is preliminary data.</text>
</comment>
<sequence length="495" mass="57744">MKVVFLYRIGCIALVLFQFMIVVYYVVIRRSGLSSNSTLHKVFIPSYFNETLNVAQVVEHSRNGPPPIAFERMLYRYQQYHDSVLSSYVFTPNCFSQNVALNGELFLKTPQFVVFKAHMYSGYGNIIMGLFSTLLYALLSNRVLLVNWEGGEVGCHASLSQLLKNPTFLSHELFWNYGQVKQKSIEKGCPLDRWTFIEKNWLHLESTVYHDRSKPGYRYFKCCKGFAQILPTSIYHKENEKFNQINSKDFIEIEAAQYFAPTLYADNDVYYQLFSKLETKDKDWELRPKLYQINIFSKLAPLLFEPIDLIQQKVDHFRTTMLKDKTNHPESTFLLGIQIRKNEQEYLFHNTPVNIYWECAKQRITEISTFEKYKKVIVFLTSDYTPAFDEAKQFFEELQVPGLTIHLVYLPQNIPKSRSVEAVQHALIDLYLMMGSDDLIVSEKSTYGHIIHGTAGISPLVVRKEGRFAKNPACVRAQNSEPWFHLRFRSELEKC</sequence>
<keyword evidence="2" id="KW-0328">Glycosyltransferase</keyword>
<dbReference type="RefSeq" id="XP_044562978.1">
    <property type="nucleotide sequence ID" value="XM_044706012.1"/>
</dbReference>
<dbReference type="Proteomes" id="UP000444721">
    <property type="component" value="Unassembled WGS sequence"/>
</dbReference>
<protein>
    <submittedName>
        <fullName evidence="7">Uncharacterized protein</fullName>
    </submittedName>
</protein>
<evidence type="ECO:0000256" key="5">
    <source>
        <dbReference type="ARBA" id="ARBA00023316"/>
    </source>
</evidence>
<dbReference type="InterPro" id="IPR004938">
    <property type="entry name" value="XG_FTase"/>
</dbReference>
<keyword evidence="6" id="KW-0812">Transmembrane</keyword>
<dbReference type="VEuPathDB" id="AmoebaDB:NF0087490"/>
<dbReference type="AlphaFoldDB" id="A0A6A5BY25"/>
<keyword evidence="6" id="KW-1133">Transmembrane helix</keyword>
<dbReference type="PANTHER" id="PTHR31889:SF2">
    <property type="entry name" value="FUCOSYLTRANSFERASE 3"/>
    <property type="match status" value="1"/>
</dbReference>
<dbReference type="GO" id="GO:0016020">
    <property type="term" value="C:membrane"/>
    <property type="evidence" value="ECO:0007669"/>
    <property type="project" value="InterPro"/>
</dbReference>
<gene>
    <name evidence="7" type="ORF">FDP41_002780</name>
</gene>
<dbReference type="OMA" id="CQYIVWV"/>
<evidence type="ECO:0000256" key="4">
    <source>
        <dbReference type="ARBA" id="ARBA00023180"/>
    </source>
</evidence>
<feature type="transmembrane region" description="Helical" evidence="6">
    <location>
        <begin position="120"/>
        <end position="139"/>
    </location>
</feature>
<keyword evidence="6" id="KW-0472">Membrane</keyword>
<proteinExistence type="inferred from homology"/>
<dbReference type="GO" id="GO:0071555">
    <property type="term" value="P:cell wall organization"/>
    <property type="evidence" value="ECO:0007669"/>
    <property type="project" value="UniProtKB-KW"/>
</dbReference>
<dbReference type="VEuPathDB" id="AmoebaDB:FDP41_002780"/>
<evidence type="ECO:0000256" key="3">
    <source>
        <dbReference type="ARBA" id="ARBA00022679"/>
    </source>
</evidence>
<dbReference type="GO" id="GO:0042546">
    <property type="term" value="P:cell wall biogenesis"/>
    <property type="evidence" value="ECO:0007669"/>
    <property type="project" value="InterPro"/>
</dbReference>
<dbReference type="PANTHER" id="PTHR31889">
    <property type="entry name" value="FUCOSYLTRANSFERASE 2-RELATED"/>
    <property type="match status" value="1"/>
</dbReference>
<dbReference type="EMBL" id="VFQX01000030">
    <property type="protein sequence ID" value="KAF0978265.1"/>
    <property type="molecule type" value="Genomic_DNA"/>
</dbReference>
<evidence type="ECO:0000256" key="1">
    <source>
        <dbReference type="ARBA" id="ARBA00010481"/>
    </source>
</evidence>
<dbReference type="OrthoDB" id="428346at2759"/>
<evidence type="ECO:0000313" key="7">
    <source>
        <dbReference type="EMBL" id="KAF0978265.1"/>
    </source>
</evidence>
<evidence type="ECO:0000256" key="2">
    <source>
        <dbReference type="ARBA" id="ARBA00022676"/>
    </source>
</evidence>
<name>A0A6A5BY25_NAEFO</name>
<dbReference type="Gene3D" id="3.40.50.11350">
    <property type="match status" value="1"/>
</dbReference>
<evidence type="ECO:0000313" key="8">
    <source>
        <dbReference type="Proteomes" id="UP000444721"/>
    </source>
</evidence>
<keyword evidence="3" id="KW-0808">Transferase</keyword>
<accession>A0A6A5BY25</accession>
<dbReference type="GeneID" id="68109998"/>
<evidence type="ECO:0000256" key="6">
    <source>
        <dbReference type="SAM" id="Phobius"/>
    </source>
</evidence>
<dbReference type="GO" id="GO:0008107">
    <property type="term" value="F:galactoside 2-alpha-L-fucosyltransferase activity"/>
    <property type="evidence" value="ECO:0007669"/>
    <property type="project" value="InterPro"/>
</dbReference>
<reference evidence="7 8" key="1">
    <citation type="journal article" date="2019" name="Sci. Rep.">
        <title>Nanopore sequencing improves the draft genome of the human pathogenic amoeba Naegleria fowleri.</title>
        <authorList>
            <person name="Liechti N."/>
            <person name="Schurch N."/>
            <person name="Bruggmann R."/>
            <person name="Wittwer M."/>
        </authorList>
    </citation>
    <scope>NUCLEOTIDE SEQUENCE [LARGE SCALE GENOMIC DNA]</scope>
    <source>
        <strain evidence="7 8">ATCC 30894</strain>
    </source>
</reference>
<keyword evidence="8" id="KW-1185">Reference proteome</keyword>
<feature type="transmembrane region" description="Helical" evidence="6">
    <location>
        <begin position="6"/>
        <end position="27"/>
    </location>
</feature>
<comment type="similarity">
    <text evidence="1">Belongs to the glycosyltransferase 37 family.</text>
</comment>
<keyword evidence="5" id="KW-0961">Cell wall biogenesis/degradation</keyword>
<keyword evidence="4" id="KW-0325">Glycoprotein</keyword>
<dbReference type="VEuPathDB" id="AmoebaDB:NfTy_056610"/>
<dbReference type="Pfam" id="PF03254">
    <property type="entry name" value="XG_FTase"/>
    <property type="match status" value="2"/>
</dbReference>
<organism evidence="7 8">
    <name type="scientific">Naegleria fowleri</name>
    <name type="common">Brain eating amoeba</name>
    <dbReference type="NCBI Taxonomy" id="5763"/>
    <lineage>
        <taxon>Eukaryota</taxon>
        <taxon>Discoba</taxon>
        <taxon>Heterolobosea</taxon>
        <taxon>Tetramitia</taxon>
        <taxon>Eutetramitia</taxon>
        <taxon>Vahlkampfiidae</taxon>
        <taxon>Naegleria</taxon>
    </lineage>
</organism>